<dbReference type="InterPro" id="IPR015064">
    <property type="entry name" value="Sda"/>
</dbReference>
<reference evidence="1 2" key="1">
    <citation type="submission" date="2019-07" db="EMBL/GenBank/DDBJ databases">
        <authorList>
            <person name="Park Y.J."/>
            <person name="Jeong S.E."/>
            <person name="Jung H.S."/>
        </authorList>
    </citation>
    <scope>NUCLEOTIDE SEQUENCE [LARGE SCALE GENOMIC DNA]</scope>
    <source>
        <strain evidence="2">P16(2019)</strain>
    </source>
</reference>
<comment type="caution">
    <text evidence="1">The sequence shown here is derived from an EMBL/GenBank/DDBJ whole genome shotgun (WGS) entry which is preliminary data.</text>
</comment>
<proteinExistence type="predicted"/>
<keyword evidence="2" id="KW-1185">Reference proteome</keyword>
<protein>
    <submittedName>
        <fullName evidence="1">Sporulation histidine kinase inhibitor Sda</fullName>
    </submittedName>
</protein>
<evidence type="ECO:0000313" key="2">
    <source>
        <dbReference type="Proteomes" id="UP000318521"/>
    </source>
</evidence>
<gene>
    <name evidence="1" type="ORF">FN960_07905</name>
</gene>
<dbReference type="SUPFAM" id="SSF100985">
    <property type="entry name" value="Sporulation inhibitor Sda"/>
    <property type="match status" value="1"/>
</dbReference>
<name>A0A553ZZR2_9BACI</name>
<dbReference type="RefSeq" id="WP_143848164.1">
    <property type="nucleotide sequence ID" value="NZ_VLXZ01000004.1"/>
</dbReference>
<sequence>MVNYLSAEILKVAYKKAHEESHNEDFIELLKEEWLKKEEERHDHLNDYQGIAIQLKE</sequence>
<accession>A0A553ZZR2</accession>
<organism evidence="1 2">
    <name type="scientific">Alkalicoccobacillus porphyridii</name>
    <dbReference type="NCBI Taxonomy" id="2597270"/>
    <lineage>
        <taxon>Bacteria</taxon>
        <taxon>Bacillati</taxon>
        <taxon>Bacillota</taxon>
        <taxon>Bacilli</taxon>
        <taxon>Bacillales</taxon>
        <taxon>Bacillaceae</taxon>
        <taxon>Alkalicoccobacillus</taxon>
    </lineage>
</organism>
<evidence type="ECO:0000313" key="1">
    <source>
        <dbReference type="EMBL" id="TSB46934.1"/>
    </source>
</evidence>
<dbReference type="Proteomes" id="UP000318521">
    <property type="component" value="Unassembled WGS sequence"/>
</dbReference>
<dbReference type="Pfam" id="PF08970">
    <property type="entry name" value="Sda"/>
    <property type="match status" value="1"/>
</dbReference>
<dbReference type="EMBL" id="VLXZ01000004">
    <property type="protein sequence ID" value="TSB46934.1"/>
    <property type="molecule type" value="Genomic_DNA"/>
</dbReference>
<dbReference type="InterPro" id="IPR036916">
    <property type="entry name" value="Sda_sf"/>
</dbReference>
<dbReference type="AlphaFoldDB" id="A0A553ZZR2"/>